<dbReference type="OrthoDB" id="2136579at2"/>
<reference evidence="5 7" key="3">
    <citation type="submission" date="2017-12" db="EMBL/GenBank/DDBJ databases">
        <title>Phylogenetic diversity of female urinary microbiome.</title>
        <authorList>
            <person name="Thomas-White K."/>
            <person name="Wolfe A.J."/>
        </authorList>
    </citation>
    <scope>NUCLEOTIDE SEQUENCE [LARGE SCALE GENOMIC DNA]</scope>
    <source>
        <strain evidence="5 7">UMB0139</strain>
    </source>
</reference>
<reference evidence="6" key="2">
    <citation type="submission" date="2016-01" db="EMBL/GenBank/DDBJ databases">
        <title>Six Aerococcus type strain genome sequencing and assembly using PacBio and Illumina Hiseq.</title>
        <authorList>
            <person name="Carkaci D."/>
            <person name="Dargis R."/>
            <person name="Nielsen X.C."/>
            <person name="Skovgaard O."/>
            <person name="Fuursted K."/>
            <person name="Christensen J.J."/>
        </authorList>
    </citation>
    <scope>NUCLEOTIDE SEQUENCE [LARGE SCALE GENOMIC DNA]</scope>
    <source>
        <strain evidence="6">CCUG43001</strain>
    </source>
</reference>
<evidence type="ECO:0000313" key="4">
    <source>
        <dbReference type="EMBL" id="AMB93671.1"/>
    </source>
</evidence>
<reference evidence="4 6" key="1">
    <citation type="journal article" date="2016" name="Genome Announc.">
        <title>Complete Genome Sequences of Aerococcus christensenii CCUG 28831T, Aerococcus sanguinicola CCUG 43001T, Aerococcus urinae CCUG 36881T, Aerococcus urinaeequi CCUG 28094T, Aerococcus urinaehominis CCUG 42038 BT, and Aerococcus viridans CCUG 4311T.</title>
        <authorList>
            <person name="Carkaci D."/>
            <person name="Dargis R."/>
            <person name="Nielsen X.C."/>
            <person name="Skovgaard O."/>
            <person name="Fuursted K."/>
            <person name="Christensen J.J."/>
        </authorList>
    </citation>
    <scope>NUCLEOTIDE SEQUENCE [LARGE SCALE GENOMIC DNA]</scope>
    <source>
        <strain evidence="4 6">CCUG43001</strain>
    </source>
</reference>
<feature type="transmembrane region" description="Helical" evidence="2">
    <location>
        <begin position="175"/>
        <end position="194"/>
    </location>
</feature>
<keyword evidence="6" id="KW-1185">Reference proteome</keyword>
<feature type="transmembrane region" description="Helical" evidence="2">
    <location>
        <begin position="148"/>
        <end position="166"/>
    </location>
</feature>
<evidence type="ECO:0000313" key="6">
    <source>
        <dbReference type="Proteomes" id="UP000069912"/>
    </source>
</evidence>
<evidence type="ECO:0000313" key="5">
    <source>
        <dbReference type="EMBL" id="PKZ21601.1"/>
    </source>
</evidence>
<feature type="transmembrane region" description="Helical" evidence="2">
    <location>
        <begin position="42"/>
        <end position="60"/>
    </location>
</feature>
<dbReference type="GO" id="GO:0008237">
    <property type="term" value="F:metallopeptidase activity"/>
    <property type="evidence" value="ECO:0007669"/>
    <property type="project" value="UniProtKB-KW"/>
</dbReference>
<keyword evidence="5" id="KW-0378">Hydrolase</keyword>
<protein>
    <submittedName>
        <fullName evidence="5">CPBP family intramembrane metalloprotease</fullName>
    </submittedName>
</protein>
<evidence type="ECO:0000256" key="2">
    <source>
        <dbReference type="SAM" id="Phobius"/>
    </source>
</evidence>
<feature type="domain" description="CAAX prenyl protease 2/Lysostaphin resistance protein A-like" evidence="3">
    <location>
        <begin position="115"/>
        <end position="210"/>
    </location>
</feature>
<dbReference type="InterPro" id="IPR052710">
    <property type="entry name" value="CAAX_protease"/>
</dbReference>
<dbReference type="InterPro" id="IPR003675">
    <property type="entry name" value="Rce1/LyrA-like_dom"/>
</dbReference>
<sequence length="277" mass="29634">MKNKSLSRALVYSGGAFLLMILAQVLATLMTNLISDEGLASLVNPLLDLLIFAGIFKAFQIKALKMGDRELGLAPRSVSKLTAILAVALPVTLVLGTALALDGQAQMGELSLYSLAYLVLADGLNGAVQEELVFRGIALNVLGRARSVYWGIFLPAGLFGLMHLLNKPLDGPSQLILVLAGFLASLLFSLVAYVEGNVWSSMAFHVALNGLSSVPYFVDPALEEGGISLAPAYYYYQDGPLFFTGGGYSILSSGWACCLYLALIAFYYKRGKARGKF</sequence>
<keyword evidence="5" id="KW-0482">Metalloprotease</keyword>
<proteinExistence type="inferred from homology"/>
<keyword evidence="2" id="KW-1133">Transmembrane helix</keyword>
<dbReference type="Proteomes" id="UP000069912">
    <property type="component" value="Chromosome"/>
</dbReference>
<dbReference type="EMBL" id="PKGY01000003">
    <property type="protein sequence ID" value="PKZ21601.1"/>
    <property type="molecule type" value="Genomic_DNA"/>
</dbReference>
<comment type="similarity">
    <text evidence="1">Belongs to the UPF0177 family.</text>
</comment>
<keyword evidence="2" id="KW-0812">Transmembrane</keyword>
<dbReference type="GeneID" id="92902903"/>
<evidence type="ECO:0000256" key="1">
    <source>
        <dbReference type="ARBA" id="ARBA00009067"/>
    </source>
</evidence>
<dbReference type="GO" id="GO:0004175">
    <property type="term" value="F:endopeptidase activity"/>
    <property type="evidence" value="ECO:0007669"/>
    <property type="project" value="UniProtKB-ARBA"/>
</dbReference>
<keyword evidence="2" id="KW-0472">Membrane</keyword>
<feature type="transmembrane region" description="Helical" evidence="2">
    <location>
        <begin position="81"/>
        <end position="101"/>
    </location>
</feature>
<dbReference type="GO" id="GO:0080120">
    <property type="term" value="P:CAAX-box protein maturation"/>
    <property type="evidence" value="ECO:0007669"/>
    <property type="project" value="UniProtKB-ARBA"/>
</dbReference>
<dbReference type="KEGG" id="asan:AWM72_02325"/>
<dbReference type="AlphaFoldDB" id="A0A120I933"/>
<feature type="transmembrane region" description="Helical" evidence="2">
    <location>
        <begin position="248"/>
        <end position="268"/>
    </location>
</feature>
<dbReference type="PANTHER" id="PTHR36435">
    <property type="entry name" value="SLR1288 PROTEIN"/>
    <property type="match status" value="1"/>
</dbReference>
<dbReference type="Proteomes" id="UP000234239">
    <property type="component" value="Unassembled WGS sequence"/>
</dbReference>
<evidence type="ECO:0000313" key="7">
    <source>
        <dbReference type="Proteomes" id="UP000234239"/>
    </source>
</evidence>
<dbReference type="EMBL" id="CP014160">
    <property type="protein sequence ID" value="AMB93671.1"/>
    <property type="molecule type" value="Genomic_DNA"/>
</dbReference>
<evidence type="ECO:0000259" key="3">
    <source>
        <dbReference type="Pfam" id="PF02517"/>
    </source>
</evidence>
<organism evidence="4 6">
    <name type="scientific">Aerococcus sanguinicola</name>
    <dbReference type="NCBI Taxonomy" id="119206"/>
    <lineage>
        <taxon>Bacteria</taxon>
        <taxon>Bacillati</taxon>
        <taxon>Bacillota</taxon>
        <taxon>Bacilli</taxon>
        <taxon>Lactobacillales</taxon>
        <taxon>Aerococcaceae</taxon>
        <taxon>Aerococcus</taxon>
    </lineage>
</organism>
<feature type="transmembrane region" description="Helical" evidence="2">
    <location>
        <begin position="9"/>
        <end position="30"/>
    </location>
</feature>
<accession>A0A120I933</accession>
<dbReference type="PANTHER" id="PTHR36435:SF1">
    <property type="entry name" value="CAAX AMINO TERMINAL PROTEASE FAMILY PROTEIN"/>
    <property type="match status" value="1"/>
</dbReference>
<gene>
    <name evidence="4" type="ORF">AWM72_02325</name>
    <name evidence="5" type="ORF">CYJ28_06770</name>
</gene>
<dbReference type="GO" id="GO:0006508">
    <property type="term" value="P:proteolysis"/>
    <property type="evidence" value="ECO:0007669"/>
    <property type="project" value="UniProtKB-KW"/>
</dbReference>
<name>A0A120I933_9LACT</name>
<keyword evidence="5" id="KW-0645">Protease</keyword>
<dbReference type="RefSeq" id="WP_067972585.1">
    <property type="nucleotide sequence ID" value="NZ_CAJHKM010000004.1"/>
</dbReference>
<dbReference type="Pfam" id="PF02517">
    <property type="entry name" value="Rce1-like"/>
    <property type="match status" value="1"/>
</dbReference>